<gene>
    <name evidence="1" type="ORF">BV25DRAFT_1527000</name>
</gene>
<proteinExistence type="predicted"/>
<dbReference type="EMBL" id="MU277193">
    <property type="protein sequence ID" value="KAI0066284.1"/>
    <property type="molecule type" value="Genomic_DNA"/>
</dbReference>
<keyword evidence="2" id="KW-1185">Reference proteome</keyword>
<evidence type="ECO:0000313" key="2">
    <source>
        <dbReference type="Proteomes" id="UP000814140"/>
    </source>
</evidence>
<sequence>MDSASRYEPAHFLWRGHVEEARWCAGEYLSAGCGEVRKRFTRCVFERRWSCLAGGSPISGTTYILLIDPRMYASFKLLRRAFQSSSLKVRSQSLMGANSFTRFFSELKRIKTASEPSSRLSLRRESVGRRPVLPCTKKSRGCVNIGYGVCVEIRTCFLFVEGPGMSWRSGMRTIVF</sequence>
<name>A0ACB8TD32_9AGAM</name>
<organism evidence="1 2">
    <name type="scientific">Artomyces pyxidatus</name>
    <dbReference type="NCBI Taxonomy" id="48021"/>
    <lineage>
        <taxon>Eukaryota</taxon>
        <taxon>Fungi</taxon>
        <taxon>Dikarya</taxon>
        <taxon>Basidiomycota</taxon>
        <taxon>Agaricomycotina</taxon>
        <taxon>Agaricomycetes</taxon>
        <taxon>Russulales</taxon>
        <taxon>Auriscalpiaceae</taxon>
        <taxon>Artomyces</taxon>
    </lineage>
</organism>
<dbReference type="Proteomes" id="UP000814140">
    <property type="component" value="Unassembled WGS sequence"/>
</dbReference>
<protein>
    <submittedName>
        <fullName evidence="1">Uncharacterized protein</fullName>
    </submittedName>
</protein>
<reference evidence="1" key="1">
    <citation type="submission" date="2021-03" db="EMBL/GenBank/DDBJ databases">
        <authorList>
            <consortium name="DOE Joint Genome Institute"/>
            <person name="Ahrendt S."/>
            <person name="Looney B.P."/>
            <person name="Miyauchi S."/>
            <person name="Morin E."/>
            <person name="Drula E."/>
            <person name="Courty P.E."/>
            <person name="Chicoki N."/>
            <person name="Fauchery L."/>
            <person name="Kohler A."/>
            <person name="Kuo A."/>
            <person name="Labutti K."/>
            <person name="Pangilinan J."/>
            <person name="Lipzen A."/>
            <person name="Riley R."/>
            <person name="Andreopoulos W."/>
            <person name="He G."/>
            <person name="Johnson J."/>
            <person name="Barry K.W."/>
            <person name="Grigoriev I.V."/>
            <person name="Nagy L."/>
            <person name="Hibbett D."/>
            <person name="Henrissat B."/>
            <person name="Matheny P.B."/>
            <person name="Labbe J."/>
            <person name="Martin F."/>
        </authorList>
    </citation>
    <scope>NUCLEOTIDE SEQUENCE</scope>
    <source>
        <strain evidence="1">HHB10654</strain>
    </source>
</reference>
<reference evidence="1" key="2">
    <citation type="journal article" date="2022" name="New Phytol.">
        <title>Evolutionary transition to the ectomycorrhizal habit in the genomes of a hyperdiverse lineage of mushroom-forming fungi.</title>
        <authorList>
            <person name="Looney B."/>
            <person name="Miyauchi S."/>
            <person name="Morin E."/>
            <person name="Drula E."/>
            <person name="Courty P.E."/>
            <person name="Kohler A."/>
            <person name="Kuo A."/>
            <person name="LaButti K."/>
            <person name="Pangilinan J."/>
            <person name="Lipzen A."/>
            <person name="Riley R."/>
            <person name="Andreopoulos W."/>
            <person name="He G."/>
            <person name="Johnson J."/>
            <person name="Nolan M."/>
            <person name="Tritt A."/>
            <person name="Barry K.W."/>
            <person name="Grigoriev I.V."/>
            <person name="Nagy L.G."/>
            <person name="Hibbett D."/>
            <person name="Henrissat B."/>
            <person name="Matheny P.B."/>
            <person name="Labbe J."/>
            <person name="Martin F.M."/>
        </authorList>
    </citation>
    <scope>NUCLEOTIDE SEQUENCE</scope>
    <source>
        <strain evidence="1">HHB10654</strain>
    </source>
</reference>
<comment type="caution">
    <text evidence="1">The sequence shown here is derived from an EMBL/GenBank/DDBJ whole genome shotgun (WGS) entry which is preliminary data.</text>
</comment>
<evidence type="ECO:0000313" key="1">
    <source>
        <dbReference type="EMBL" id="KAI0066284.1"/>
    </source>
</evidence>
<accession>A0ACB8TD32</accession>